<dbReference type="InterPro" id="IPR000182">
    <property type="entry name" value="GNAT_dom"/>
</dbReference>
<protein>
    <submittedName>
        <fullName evidence="2">N-acetyltransferase</fullName>
    </submittedName>
</protein>
<feature type="domain" description="N-acetyltransferase" evidence="1">
    <location>
        <begin position="34"/>
        <end position="170"/>
    </location>
</feature>
<organism evidence="2 3">
    <name type="scientific">Methylosinus trichosporium (strain ATCC 35070 / NCIMB 11131 / UNIQEM 75 / OB3b)</name>
    <dbReference type="NCBI Taxonomy" id="595536"/>
    <lineage>
        <taxon>Bacteria</taxon>
        <taxon>Pseudomonadati</taxon>
        <taxon>Pseudomonadota</taxon>
        <taxon>Alphaproteobacteria</taxon>
        <taxon>Hyphomicrobiales</taxon>
        <taxon>Methylocystaceae</taxon>
        <taxon>Methylosinus</taxon>
    </lineage>
</organism>
<dbReference type="CDD" id="cd04301">
    <property type="entry name" value="NAT_SF"/>
    <property type="match status" value="1"/>
</dbReference>
<dbReference type="KEGG" id="mtw:CQW49_06690"/>
<dbReference type="Pfam" id="PF00583">
    <property type="entry name" value="Acetyltransf_1"/>
    <property type="match status" value="1"/>
</dbReference>
<keyword evidence="3" id="KW-1185">Reference proteome</keyword>
<dbReference type="EMBL" id="CP023737">
    <property type="protein sequence ID" value="ATQ67609.1"/>
    <property type="molecule type" value="Genomic_DNA"/>
</dbReference>
<reference evidence="3" key="1">
    <citation type="submission" date="2017-10" db="EMBL/GenBank/DDBJ databases">
        <title>Completed PacBio SMRT sequence of Methylosinus trichosporium OB3b reveals presence of a third large plasmid.</title>
        <authorList>
            <person name="Charles T.C."/>
            <person name="Lynch M.D.J."/>
            <person name="Heil J.R."/>
            <person name="Cheng J."/>
        </authorList>
    </citation>
    <scope>NUCLEOTIDE SEQUENCE [LARGE SCALE GENOMIC DNA]</scope>
    <source>
        <strain evidence="3">OB3b</strain>
    </source>
</reference>
<name>A0A2D2CY95_METT3</name>
<evidence type="ECO:0000313" key="2">
    <source>
        <dbReference type="EMBL" id="ATQ67609.1"/>
    </source>
</evidence>
<dbReference type="Gene3D" id="3.40.630.30">
    <property type="match status" value="1"/>
</dbReference>
<dbReference type="InterPro" id="IPR016181">
    <property type="entry name" value="Acyl_CoA_acyltransferase"/>
</dbReference>
<dbReference type="Proteomes" id="UP000230709">
    <property type="component" value="Chromosome"/>
</dbReference>
<dbReference type="PROSITE" id="PS51186">
    <property type="entry name" value="GNAT"/>
    <property type="match status" value="1"/>
</dbReference>
<dbReference type="SUPFAM" id="SSF55729">
    <property type="entry name" value="Acyl-CoA N-acyltransferases (Nat)"/>
    <property type="match status" value="1"/>
</dbReference>
<dbReference type="AlphaFoldDB" id="A0A2D2CY95"/>
<dbReference type="RefSeq" id="WP_003611319.1">
    <property type="nucleotide sequence ID" value="NZ_ADVE02000001.1"/>
</dbReference>
<dbReference type="STRING" id="595536.GCA_000178815_03819"/>
<evidence type="ECO:0000313" key="3">
    <source>
        <dbReference type="Proteomes" id="UP000230709"/>
    </source>
</evidence>
<proteinExistence type="predicted"/>
<sequence>MTFCHSFHDSLGPRAFRLAGAASGASLKARGPVFDIVDETPADVDAREALLDEAFGPARFLKTCERLRAGRRPARGLALVAMDDERLVATLRLWDIHAGPGRPALLLGPLAVARSHRSLGLGAAMIETGLARAAARGHGAVLLVGDAPYYERFGFDVALTEGLVMPGPVERERFLGLELIEGALAGAQGRVAATGERASRALRRAAPSARAA</sequence>
<evidence type="ECO:0000259" key="1">
    <source>
        <dbReference type="PROSITE" id="PS51186"/>
    </source>
</evidence>
<gene>
    <name evidence="2" type="ORF">CQW49_06690</name>
</gene>
<dbReference type="GO" id="GO:0016747">
    <property type="term" value="F:acyltransferase activity, transferring groups other than amino-acyl groups"/>
    <property type="evidence" value="ECO:0007669"/>
    <property type="project" value="InterPro"/>
</dbReference>
<keyword evidence="2" id="KW-0808">Transferase</keyword>
<accession>A0A2D2CY95</accession>